<name>A0A512NIJ4_9HYPH</name>
<keyword evidence="2 9" id="KW-0963">Cytoplasm</keyword>
<dbReference type="InterPro" id="IPR016024">
    <property type="entry name" value="ARM-type_fold"/>
</dbReference>
<dbReference type="GO" id="GO:0052693">
    <property type="term" value="F:epoxyqueuosine reductase activity"/>
    <property type="evidence" value="ECO:0007669"/>
    <property type="project" value="UniProtKB-UniRule"/>
</dbReference>
<keyword evidence="9" id="KW-0170">Cobalt</keyword>
<feature type="binding site" evidence="9">
    <location>
        <position position="152"/>
    </location>
    <ligand>
        <name>cob(II)alamin</name>
        <dbReference type="ChEBI" id="CHEBI:16304"/>
    </ligand>
</feature>
<evidence type="ECO:0000256" key="1">
    <source>
        <dbReference type="ARBA" id="ARBA00022485"/>
    </source>
</evidence>
<feature type="binding site" evidence="9">
    <location>
        <position position="266"/>
    </location>
    <ligand>
        <name>[4Fe-4S] cluster</name>
        <dbReference type="ChEBI" id="CHEBI:49883"/>
        <label>1</label>
    </ligand>
</feature>
<feature type="binding site" evidence="9">
    <location>
        <position position="77"/>
    </location>
    <ligand>
        <name>cob(II)alamin</name>
        <dbReference type="ChEBI" id="CHEBI:16304"/>
    </ligand>
</feature>
<evidence type="ECO:0000259" key="10">
    <source>
        <dbReference type="PROSITE" id="PS51379"/>
    </source>
</evidence>
<dbReference type="OrthoDB" id="9784571at2"/>
<comment type="cofactor">
    <cofactor evidence="9">
        <name>[4Fe-4S] cluster</name>
        <dbReference type="ChEBI" id="CHEBI:49883"/>
    </cofactor>
    <text evidence="9">Binds 2 [4Fe-4S] clusters per monomer.</text>
</comment>
<dbReference type="PROSITE" id="PS00198">
    <property type="entry name" value="4FE4S_FER_1"/>
    <property type="match status" value="1"/>
</dbReference>
<keyword evidence="12" id="KW-1185">Reference proteome</keyword>
<protein>
    <recommendedName>
        <fullName evidence="9">Epoxyqueuosine reductase</fullName>
        <ecNumber evidence="9">1.17.99.6</ecNumber>
    </recommendedName>
    <alternativeName>
        <fullName evidence="9">Queuosine biosynthesis protein QueG</fullName>
    </alternativeName>
</protein>
<sequence>MSRQPPVPKRKPKPATPAELRNAIRDEALRLGFDAVGFAPANAGAEARDQRLLRLGEFLNAGWQGDMGWLGERTEQRADPQTLWQEARTVVSLAINYAPPTDPLEVLRQDERAAISVYAQGRDYHDVMKSKLKTLGRFIWDTYRHDLKVFVDTAPLMEKPMAQMAGHGWQGKHTNLVSRQFGSWLFLGEILLSVELPADSPESDHCGQCRACLDICPTKAFPAPYRLEARRCISYLTIEHEGPIDRELRPLLGNRIYGCDDCLAVCPWNKFAQEARETSLMPRPALNAPLLAELATLDEEGFRKRFAGTAIKRIGRDRFLRNVAYALGNSSSRETALPAVERLLDDPSPLVRGGAVWALSRLAPRQIVQRQRTAREDDPEVRNEWREALQTVRGRENGR</sequence>
<dbReference type="GO" id="GO:0046872">
    <property type="term" value="F:metal ion binding"/>
    <property type="evidence" value="ECO:0007669"/>
    <property type="project" value="UniProtKB-KW"/>
</dbReference>
<dbReference type="SUPFAM" id="SSF48371">
    <property type="entry name" value="ARM repeat"/>
    <property type="match status" value="1"/>
</dbReference>
<dbReference type="UniPathway" id="UPA00392"/>
<keyword evidence="8 9" id="KW-0411">Iron-sulfur</keyword>
<comment type="pathway">
    <text evidence="9">tRNA modification; tRNA-queuosine biosynthesis.</text>
</comment>
<feature type="binding site" evidence="9">
    <location>
        <position position="212"/>
    </location>
    <ligand>
        <name>[4Fe-4S] cluster</name>
        <dbReference type="ChEBI" id="CHEBI:49883"/>
        <label>1</label>
    </ligand>
</feature>
<feature type="binding site" evidence="9">
    <location>
        <begin position="259"/>
        <end position="260"/>
    </location>
    <ligand>
        <name>cob(II)alamin</name>
        <dbReference type="ChEBI" id="CHEBI:16304"/>
    </ligand>
</feature>
<dbReference type="NCBIfam" id="TIGR00276">
    <property type="entry name" value="tRNA epoxyqueuosine(34) reductase QueG"/>
    <property type="match status" value="1"/>
</dbReference>
<proteinExistence type="inferred from homology"/>
<dbReference type="InterPro" id="IPR011989">
    <property type="entry name" value="ARM-like"/>
</dbReference>
<feature type="binding site" evidence="9">
    <location>
        <position position="234"/>
    </location>
    <ligand>
        <name>cob(II)alamin</name>
        <dbReference type="ChEBI" id="CHEBI:16304"/>
    </ligand>
</feature>
<dbReference type="Pfam" id="PF13646">
    <property type="entry name" value="HEAT_2"/>
    <property type="match status" value="1"/>
</dbReference>
<evidence type="ECO:0000256" key="9">
    <source>
        <dbReference type="HAMAP-Rule" id="MF_00916"/>
    </source>
</evidence>
<dbReference type="InterPro" id="IPR017896">
    <property type="entry name" value="4Fe4S_Fe-S-bd"/>
</dbReference>
<dbReference type="PROSITE" id="PS51379">
    <property type="entry name" value="4FE4S_FER_2"/>
    <property type="match status" value="1"/>
</dbReference>
<dbReference type="GO" id="GO:0005737">
    <property type="term" value="C:cytoplasm"/>
    <property type="evidence" value="ECO:0007669"/>
    <property type="project" value="UniProtKB-SubCell"/>
</dbReference>
<dbReference type="InterPro" id="IPR017900">
    <property type="entry name" value="4Fe4S_Fe_S_CS"/>
</dbReference>
<comment type="catalytic activity">
    <reaction evidence="9">
        <text>epoxyqueuosine(34) in tRNA + AH2 = queuosine(34) in tRNA + A + H2O</text>
        <dbReference type="Rhea" id="RHEA:32159"/>
        <dbReference type="Rhea" id="RHEA-COMP:18571"/>
        <dbReference type="Rhea" id="RHEA-COMP:18582"/>
        <dbReference type="ChEBI" id="CHEBI:13193"/>
        <dbReference type="ChEBI" id="CHEBI:15377"/>
        <dbReference type="ChEBI" id="CHEBI:17499"/>
        <dbReference type="ChEBI" id="CHEBI:194431"/>
        <dbReference type="ChEBI" id="CHEBI:194443"/>
        <dbReference type="EC" id="1.17.99.6"/>
    </reaction>
</comment>
<dbReference type="GO" id="GO:0008616">
    <property type="term" value="P:tRNA queuosine(34) biosynthetic process"/>
    <property type="evidence" value="ECO:0007669"/>
    <property type="project" value="UniProtKB-UniRule"/>
</dbReference>
<evidence type="ECO:0000313" key="12">
    <source>
        <dbReference type="Proteomes" id="UP000321058"/>
    </source>
</evidence>
<feature type="binding site" evidence="9">
    <location>
        <position position="216"/>
    </location>
    <ligand>
        <name>[4Fe-4S] cluster</name>
        <dbReference type="ChEBI" id="CHEBI:49883"/>
        <label>2</label>
    </ligand>
</feature>
<feature type="binding site" evidence="9">
    <location>
        <position position="259"/>
    </location>
    <ligand>
        <name>[4Fe-4S] cluster</name>
        <dbReference type="ChEBI" id="CHEBI:49883"/>
        <label>2</label>
    </ligand>
</feature>
<dbReference type="EMBL" id="BKAJ01000110">
    <property type="protein sequence ID" value="GEP58777.1"/>
    <property type="molecule type" value="Genomic_DNA"/>
</dbReference>
<gene>
    <name evidence="9 11" type="primary">queG</name>
    <name evidence="11" type="ORF">RSO01_59430</name>
</gene>
<comment type="subunit">
    <text evidence="9">Monomer.</text>
</comment>
<evidence type="ECO:0000256" key="4">
    <source>
        <dbReference type="ARBA" id="ARBA00022723"/>
    </source>
</evidence>
<dbReference type="RefSeq" id="WP_147154169.1">
    <property type="nucleotide sequence ID" value="NZ_BKAJ01000110.1"/>
</dbReference>
<dbReference type="EC" id="1.17.99.6" evidence="9"/>
<evidence type="ECO:0000256" key="6">
    <source>
        <dbReference type="ARBA" id="ARBA00023002"/>
    </source>
</evidence>
<comment type="cofactor">
    <cofactor evidence="9">
        <name>cob(II)alamin</name>
        <dbReference type="ChEBI" id="CHEBI:16304"/>
    </cofactor>
</comment>
<reference evidence="11 12" key="1">
    <citation type="submission" date="2019-07" db="EMBL/GenBank/DDBJ databases">
        <title>Whole genome shotgun sequence of Reyranella soli NBRC 108950.</title>
        <authorList>
            <person name="Hosoyama A."/>
            <person name="Uohara A."/>
            <person name="Ohji S."/>
            <person name="Ichikawa N."/>
        </authorList>
    </citation>
    <scope>NUCLEOTIDE SEQUENCE [LARGE SCALE GENOMIC DNA]</scope>
    <source>
        <strain evidence="11 12">NBRC 108950</strain>
    </source>
</reference>
<feature type="binding site" evidence="9">
    <location>
        <position position="206"/>
    </location>
    <ligand>
        <name>[4Fe-4S] cluster</name>
        <dbReference type="ChEBI" id="CHEBI:49883"/>
        <label>1</label>
    </ligand>
</feature>
<comment type="function">
    <text evidence="9">Catalyzes the conversion of epoxyqueuosine (oQ) to queuosine (Q), which is a hypermodified base found in the wobble positions of tRNA(Asp), tRNA(Asn), tRNA(His) and tRNA(Tyr).</text>
</comment>
<comment type="caution">
    <text evidence="9">Lacks conserved residue(s) required for the propagation of feature annotation.</text>
</comment>
<keyword evidence="1 9" id="KW-0004">4Fe-4S</keyword>
<evidence type="ECO:0000256" key="7">
    <source>
        <dbReference type="ARBA" id="ARBA00023004"/>
    </source>
</evidence>
<feature type="binding site" evidence="9">
    <location>
        <position position="232"/>
    </location>
    <ligand>
        <name>[4Fe-4S] cluster</name>
        <dbReference type="ChEBI" id="CHEBI:49883"/>
        <label>2</label>
    </ligand>
</feature>
<keyword evidence="5 9" id="KW-0671">Queuosine biosynthesis</keyword>
<dbReference type="HAMAP" id="MF_00916">
    <property type="entry name" value="QueG"/>
    <property type="match status" value="1"/>
</dbReference>
<keyword evidence="4 9" id="KW-0479">Metal-binding</keyword>
<dbReference type="Gene3D" id="1.25.10.10">
    <property type="entry name" value="Leucine-rich Repeat Variant"/>
    <property type="match status" value="1"/>
</dbReference>
<keyword evidence="7 9" id="KW-0408">Iron</keyword>
<dbReference type="InterPro" id="IPR013542">
    <property type="entry name" value="QueG_DUF1730"/>
</dbReference>
<dbReference type="InterPro" id="IPR004453">
    <property type="entry name" value="QueG"/>
</dbReference>
<keyword evidence="3 9" id="KW-0819">tRNA processing</keyword>
<dbReference type="Gene3D" id="3.30.70.20">
    <property type="match status" value="1"/>
</dbReference>
<comment type="similarity">
    <text evidence="9">Belongs to the QueG family.</text>
</comment>
<comment type="subcellular location">
    <subcellularLocation>
        <location evidence="9">Cytoplasm</location>
    </subcellularLocation>
</comment>
<dbReference type="FunFam" id="3.30.70.20:FF:000017">
    <property type="entry name" value="Epoxyqueuosine reductase"/>
    <property type="match status" value="1"/>
</dbReference>
<evidence type="ECO:0000313" key="11">
    <source>
        <dbReference type="EMBL" id="GEP58777.1"/>
    </source>
</evidence>
<dbReference type="Pfam" id="PF08331">
    <property type="entry name" value="QueG_DUF1730"/>
    <property type="match status" value="1"/>
</dbReference>
<dbReference type="PANTHER" id="PTHR30002">
    <property type="entry name" value="EPOXYQUEUOSINE REDUCTASE"/>
    <property type="match status" value="1"/>
</dbReference>
<evidence type="ECO:0000256" key="2">
    <source>
        <dbReference type="ARBA" id="ARBA00022490"/>
    </source>
</evidence>
<dbReference type="Proteomes" id="UP000321058">
    <property type="component" value="Unassembled WGS sequence"/>
</dbReference>
<evidence type="ECO:0000256" key="3">
    <source>
        <dbReference type="ARBA" id="ARBA00022694"/>
    </source>
</evidence>
<evidence type="ECO:0000256" key="5">
    <source>
        <dbReference type="ARBA" id="ARBA00022785"/>
    </source>
</evidence>
<feature type="binding site" evidence="9">
    <location>
        <position position="209"/>
    </location>
    <ligand>
        <name>[4Fe-4S] cluster</name>
        <dbReference type="ChEBI" id="CHEBI:49883"/>
        <label>1</label>
    </ligand>
</feature>
<dbReference type="Pfam" id="PF13484">
    <property type="entry name" value="Fer4_16"/>
    <property type="match status" value="1"/>
</dbReference>
<dbReference type="SUPFAM" id="SSF46548">
    <property type="entry name" value="alpha-helical ferredoxin"/>
    <property type="match status" value="1"/>
</dbReference>
<feature type="binding site" evidence="9">
    <location>
        <position position="262"/>
    </location>
    <ligand>
        <name>[4Fe-4S] cluster</name>
        <dbReference type="ChEBI" id="CHEBI:49883"/>
        <label>2</label>
    </ligand>
</feature>
<dbReference type="GO" id="GO:0051539">
    <property type="term" value="F:4 iron, 4 sulfur cluster binding"/>
    <property type="evidence" value="ECO:0007669"/>
    <property type="project" value="UniProtKB-KW"/>
</dbReference>
<dbReference type="AlphaFoldDB" id="A0A512NIJ4"/>
<feature type="binding site" evidence="9">
    <location>
        <position position="187"/>
    </location>
    <ligand>
        <name>cob(II)alamin</name>
        <dbReference type="ChEBI" id="CHEBI:16304"/>
    </ligand>
</feature>
<feature type="active site" description="Proton donor" evidence="9">
    <location>
        <position position="152"/>
    </location>
</feature>
<dbReference type="GO" id="GO:0031419">
    <property type="term" value="F:cobalamin binding"/>
    <property type="evidence" value="ECO:0007669"/>
    <property type="project" value="UniProtKB-KW"/>
</dbReference>
<organism evidence="11 12">
    <name type="scientific">Reyranella soli</name>
    <dbReference type="NCBI Taxonomy" id="1230389"/>
    <lineage>
        <taxon>Bacteria</taxon>
        <taxon>Pseudomonadati</taxon>
        <taxon>Pseudomonadota</taxon>
        <taxon>Alphaproteobacteria</taxon>
        <taxon>Hyphomicrobiales</taxon>
        <taxon>Reyranellaceae</taxon>
        <taxon>Reyranella</taxon>
    </lineage>
</organism>
<keyword evidence="6 9" id="KW-0560">Oxidoreductase</keyword>
<comment type="caution">
    <text evidence="11">The sequence shown here is derived from an EMBL/GenBank/DDBJ whole genome shotgun (WGS) entry which is preliminary data.</text>
</comment>
<evidence type="ECO:0000256" key="8">
    <source>
        <dbReference type="ARBA" id="ARBA00023014"/>
    </source>
</evidence>
<accession>A0A512NIJ4</accession>
<keyword evidence="9" id="KW-0846">Cobalamin</keyword>
<feature type="domain" description="4Fe-4S ferredoxin-type" evidence="10">
    <location>
        <begin position="197"/>
        <end position="226"/>
    </location>
</feature>
<feature type="binding site" evidence="9">
    <location>
        <position position="176"/>
    </location>
    <ligand>
        <name>cob(II)alamin</name>
        <dbReference type="ChEBI" id="CHEBI:16304"/>
    </ligand>
</feature>
<dbReference type="PANTHER" id="PTHR30002:SF4">
    <property type="entry name" value="EPOXYQUEUOSINE REDUCTASE"/>
    <property type="match status" value="1"/>
</dbReference>